<dbReference type="AlphaFoldDB" id="A0A6G4XKY9"/>
<dbReference type="SUPFAM" id="SSF88713">
    <property type="entry name" value="Glycoside hydrolase/deacetylase"/>
    <property type="match status" value="1"/>
</dbReference>
<gene>
    <name evidence="2" type="ORF">G6045_17150</name>
</gene>
<dbReference type="InterPro" id="IPR052740">
    <property type="entry name" value="CE4"/>
</dbReference>
<evidence type="ECO:0000256" key="1">
    <source>
        <dbReference type="SAM" id="MobiDB-lite"/>
    </source>
</evidence>
<dbReference type="Proteomes" id="UP000481109">
    <property type="component" value="Unassembled WGS sequence"/>
</dbReference>
<sequence>MQQITRRGLIGLGLGAAAAAGLSGCSGPEGGPHGEANEHQPAGKARSQSPEGKPLGDGSTAYTGKQPHQPPAPVPLEPGEIPPQFVIFSWDGAGEIGNGLFPRFLKLAREHDAKMTFFLSGLYLLPESKKRLYRPPNNPVGASDIGYLKDENIKRTLKYVRQAWLDGHEIGTHFNGHFCAGSGSVANWSSAHWRDEIRQAKSFVQQWRTNTGWTDLPPLPFDYDKELVGGRTPCLLGQDRLLPVARELGWRYDASSPGGRQRWPVKKQGVWDLPLQAMPFPGHSFEVLSMDYNILANQSQNSTKAPPANYPRWREQATGAYLAGFNRAYETNRAPFFVGNHFEQWNGGIYMDAVEEALKKIADKKDVRLVSFRQFVDWLDVQKPEVLARLQGLDVGQALA</sequence>
<organism evidence="2 3">
    <name type="scientific">Streptomyces mesophilus</name>
    <dbReference type="NCBI Taxonomy" id="1775132"/>
    <lineage>
        <taxon>Bacteria</taxon>
        <taxon>Bacillati</taxon>
        <taxon>Actinomycetota</taxon>
        <taxon>Actinomycetes</taxon>
        <taxon>Kitasatosporales</taxon>
        <taxon>Streptomycetaceae</taxon>
        <taxon>Streptomyces</taxon>
    </lineage>
</organism>
<keyword evidence="3" id="KW-1185">Reference proteome</keyword>
<comment type="caution">
    <text evidence="2">The sequence shown here is derived from an EMBL/GenBank/DDBJ whole genome shotgun (WGS) entry which is preliminary data.</text>
</comment>
<dbReference type="PROSITE" id="PS51318">
    <property type="entry name" value="TAT"/>
    <property type="match status" value="1"/>
</dbReference>
<dbReference type="PANTHER" id="PTHR45985">
    <property type="match status" value="1"/>
</dbReference>
<dbReference type="RefSeq" id="WP_165332842.1">
    <property type="nucleotide sequence ID" value="NZ_JAAKZW010000063.1"/>
</dbReference>
<dbReference type="Gene3D" id="3.20.20.370">
    <property type="entry name" value="Glycoside hydrolase/deacetylase"/>
    <property type="match status" value="1"/>
</dbReference>
<accession>A0A6G4XKY9</accession>
<protein>
    <recommendedName>
        <fullName evidence="4">Polysaccharide deacetylase family protein</fullName>
    </recommendedName>
</protein>
<evidence type="ECO:0000313" key="3">
    <source>
        <dbReference type="Proteomes" id="UP000481109"/>
    </source>
</evidence>
<dbReference type="PROSITE" id="PS51257">
    <property type="entry name" value="PROKAR_LIPOPROTEIN"/>
    <property type="match status" value="1"/>
</dbReference>
<dbReference type="InterPro" id="IPR006311">
    <property type="entry name" value="TAT_signal"/>
</dbReference>
<dbReference type="EMBL" id="JAAKZW010000063">
    <property type="protein sequence ID" value="NGO77374.1"/>
    <property type="molecule type" value="Genomic_DNA"/>
</dbReference>
<dbReference type="PANTHER" id="PTHR45985:SF3">
    <property type="entry name" value="CHITIN DEACETYLASE-LIKE 4"/>
    <property type="match status" value="1"/>
</dbReference>
<evidence type="ECO:0000313" key="2">
    <source>
        <dbReference type="EMBL" id="NGO77374.1"/>
    </source>
</evidence>
<feature type="region of interest" description="Disordered" evidence="1">
    <location>
        <begin position="21"/>
        <end position="78"/>
    </location>
</feature>
<proteinExistence type="predicted"/>
<dbReference type="InterPro" id="IPR011330">
    <property type="entry name" value="Glyco_hydro/deAcase_b/a-brl"/>
</dbReference>
<evidence type="ECO:0008006" key="4">
    <source>
        <dbReference type="Google" id="ProtNLM"/>
    </source>
</evidence>
<name>A0A6G4XKY9_9ACTN</name>
<dbReference type="GO" id="GO:0005975">
    <property type="term" value="P:carbohydrate metabolic process"/>
    <property type="evidence" value="ECO:0007669"/>
    <property type="project" value="InterPro"/>
</dbReference>
<reference evidence="2 3" key="1">
    <citation type="submission" date="2020-02" db="EMBL/GenBank/DDBJ databases">
        <title>Whole-genome analyses of novel actinobacteria.</title>
        <authorList>
            <person name="Sahin N."/>
            <person name="Tokatli A."/>
        </authorList>
    </citation>
    <scope>NUCLEOTIDE SEQUENCE [LARGE SCALE GENOMIC DNA]</scope>
    <source>
        <strain evidence="2 3">YC504</strain>
    </source>
</reference>